<dbReference type="InterPro" id="IPR034164">
    <property type="entry name" value="Pepsin-like_dom"/>
</dbReference>
<evidence type="ECO:0000313" key="8">
    <source>
        <dbReference type="EMBL" id="KIM57203.1"/>
    </source>
</evidence>
<evidence type="ECO:0000256" key="5">
    <source>
        <dbReference type="RuleBase" id="RU000454"/>
    </source>
</evidence>
<feature type="active site" evidence="3">
    <location>
        <position position="112"/>
    </location>
</feature>
<feature type="active site" evidence="3">
    <location>
        <position position="302"/>
    </location>
</feature>
<dbReference type="PANTHER" id="PTHR47966">
    <property type="entry name" value="BETA-SITE APP-CLEAVING ENZYME, ISOFORM A-RELATED"/>
    <property type="match status" value="1"/>
</dbReference>
<organism evidence="8 9">
    <name type="scientific">Scleroderma citrinum Foug A</name>
    <dbReference type="NCBI Taxonomy" id="1036808"/>
    <lineage>
        <taxon>Eukaryota</taxon>
        <taxon>Fungi</taxon>
        <taxon>Dikarya</taxon>
        <taxon>Basidiomycota</taxon>
        <taxon>Agaricomycotina</taxon>
        <taxon>Agaricomycetes</taxon>
        <taxon>Agaricomycetidae</taxon>
        <taxon>Boletales</taxon>
        <taxon>Sclerodermatineae</taxon>
        <taxon>Sclerodermataceae</taxon>
        <taxon>Scleroderma</taxon>
    </lineage>
</organism>
<dbReference type="SUPFAM" id="SSF50630">
    <property type="entry name" value="Acid proteases"/>
    <property type="match status" value="1"/>
</dbReference>
<dbReference type="InterPro" id="IPR001461">
    <property type="entry name" value="Aspartic_peptidase_A1"/>
</dbReference>
<keyword evidence="9" id="KW-1185">Reference proteome</keyword>
<feature type="disulfide bond" evidence="4">
    <location>
        <begin position="125"/>
        <end position="129"/>
    </location>
</feature>
<dbReference type="InterPro" id="IPR001969">
    <property type="entry name" value="Aspartic_peptidase_AS"/>
</dbReference>
<keyword evidence="2 5" id="KW-0064">Aspartyl protease</keyword>
<dbReference type="FunCoup" id="A0A0C2Z5I1">
    <property type="interactions" value="48"/>
</dbReference>
<dbReference type="OrthoDB" id="771136at2759"/>
<dbReference type="PROSITE" id="PS00141">
    <property type="entry name" value="ASP_PROTEASE"/>
    <property type="match status" value="2"/>
</dbReference>
<keyword evidence="4" id="KW-1015">Disulfide bond</keyword>
<evidence type="ECO:0000259" key="7">
    <source>
        <dbReference type="PROSITE" id="PS51767"/>
    </source>
</evidence>
<keyword evidence="5" id="KW-0645">Protease</keyword>
<dbReference type="Proteomes" id="UP000053989">
    <property type="component" value="Unassembled WGS sequence"/>
</dbReference>
<evidence type="ECO:0000256" key="1">
    <source>
        <dbReference type="ARBA" id="ARBA00007447"/>
    </source>
</evidence>
<reference evidence="9" key="2">
    <citation type="submission" date="2015-01" db="EMBL/GenBank/DDBJ databases">
        <title>Evolutionary Origins and Diversification of the Mycorrhizal Mutualists.</title>
        <authorList>
            <consortium name="DOE Joint Genome Institute"/>
            <consortium name="Mycorrhizal Genomics Consortium"/>
            <person name="Kohler A."/>
            <person name="Kuo A."/>
            <person name="Nagy L.G."/>
            <person name="Floudas D."/>
            <person name="Copeland A."/>
            <person name="Barry K.W."/>
            <person name="Cichocki N."/>
            <person name="Veneault-Fourrey C."/>
            <person name="LaButti K."/>
            <person name="Lindquist E.A."/>
            <person name="Lipzen A."/>
            <person name="Lundell T."/>
            <person name="Morin E."/>
            <person name="Murat C."/>
            <person name="Riley R."/>
            <person name="Ohm R."/>
            <person name="Sun H."/>
            <person name="Tunlid A."/>
            <person name="Henrissat B."/>
            <person name="Grigoriev I.V."/>
            <person name="Hibbett D.S."/>
            <person name="Martin F."/>
        </authorList>
    </citation>
    <scope>NUCLEOTIDE SEQUENCE [LARGE SCALE GENOMIC DNA]</scope>
    <source>
        <strain evidence="9">Foug A</strain>
    </source>
</reference>
<dbReference type="InParanoid" id="A0A0C2Z5I1"/>
<reference evidence="8 9" key="1">
    <citation type="submission" date="2014-04" db="EMBL/GenBank/DDBJ databases">
        <authorList>
            <consortium name="DOE Joint Genome Institute"/>
            <person name="Kuo A."/>
            <person name="Kohler A."/>
            <person name="Nagy L.G."/>
            <person name="Floudas D."/>
            <person name="Copeland A."/>
            <person name="Barry K.W."/>
            <person name="Cichocki N."/>
            <person name="Veneault-Fourrey C."/>
            <person name="LaButti K."/>
            <person name="Lindquist E.A."/>
            <person name="Lipzen A."/>
            <person name="Lundell T."/>
            <person name="Morin E."/>
            <person name="Murat C."/>
            <person name="Sun H."/>
            <person name="Tunlid A."/>
            <person name="Henrissat B."/>
            <person name="Grigoriev I.V."/>
            <person name="Hibbett D.S."/>
            <person name="Martin F."/>
            <person name="Nordberg H.P."/>
            <person name="Cantor M.N."/>
            <person name="Hua S.X."/>
        </authorList>
    </citation>
    <scope>NUCLEOTIDE SEQUENCE [LARGE SCALE GENOMIC DNA]</scope>
    <source>
        <strain evidence="8 9">Foug A</strain>
    </source>
</reference>
<dbReference type="AlphaFoldDB" id="A0A0C2Z5I1"/>
<feature type="chain" id="PRO_5002160056" description="Peptidase A1 domain-containing protein" evidence="6">
    <location>
        <begin position="24"/>
        <end position="472"/>
    </location>
</feature>
<keyword evidence="5" id="KW-0378">Hydrolase</keyword>
<dbReference type="GO" id="GO:0006508">
    <property type="term" value="P:proteolysis"/>
    <property type="evidence" value="ECO:0007669"/>
    <property type="project" value="UniProtKB-KW"/>
</dbReference>
<dbReference type="InterPro" id="IPR033121">
    <property type="entry name" value="PEPTIDASE_A1"/>
</dbReference>
<protein>
    <recommendedName>
        <fullName evidence="7">Peptidase A1 domain-containing protein</fullName>
    </recommendedName>
</protein>
<dbReference type="PANTHER" id="PTHR47966:SF6">
    <property type="entry name" value="PEPTIDASE A1 DOMAIN-CONTAINING PROTEIN"/>
    <property type="match status" value="1"/>
</dbReference>
<dbReference type="GO" id="GO:0004190">
    <property type="term" value="F:aspartic-type endopeptidase activity"/>
    <property type="evidence" value="ECO:0007669"/>
    <property type="project" value="UniProtKB-KW"/>
</dbReference>
<evidence type="ECO:0000256" key="6">
    <source>
        <dbReference type="SAM" id="SignalP"/>
    </source>
</evidence>
<dbReference type="CDD" id="cd05471">
    <property type="entry name" value="pepsin_like"/>
    <property type="match status" value="1"/>
</dbReference>
<sequence length="472" mass="49519">MIPPLIYPLAHLTLLSLTPHVFGAPAADSSIPLIGSAIPLTRRTPSLTPDVDQRGLVAKSQRDAVIARYFGGEPVRQRSNGSNSIINQLSDSDYYGTLAIGTPPVSFNVLLDTGSADLWVLGTTCGSMCDGFAMYDPSTSSTFQNTSRPFDIQYGQGEAAGYVATETVQMAGFPVASQGISVIDAVSTGFLTAPVSGLLGLAWETIATSQRMPFWQTLAASGAWDSPLFAVQLTRYTNTTNSQALEPGGVLNLGYTNSSLYTGSIEYSDIPGEPSFWYIPLASVNVQGKSIPLGNSAYAAIDTGTSNIAAPASAIQTIYSQIPGSKPATGTWAGYYQYPCSTTVNVTFSFGQSTWTMSPADFSFYQLPGSQCIGAFFESTSGGNINGVSWIIGDAFLKNVYTVFRYNPAAVGFAALSDVATSQNGLNDAPLPSPTVGSSAAAVTSVNAASISRISRLAKVLMGIVLVFLSLV</sequence>
<dbReference type="STRING" id="1036808.A0A0C2Z5I1"/>
<dbReference type="HOGENOM" id="CLU_013253_1_2_1"/>
<comment type="similarity">
    <text evidence="1 5">Belongs to the peptidase A1 family.</text>
</comment>
<gene>
    <name evidence="8" type="ORF">SCLCIDRAFT_1219652</name>
</gene>
<evidence type="ECO:0000256" key="2">
    <source>
        <dbReference type="ARBA" id="ARBA00022750"/>
    </source>
</evidence>
<dbReference type="InterPro" id="IPR021109">
    <property type="entry name" value="Peptidase_aspartic_dom_sf"/>
</dbReference>
<feature type="domain" description="Peptidase A1" evidence="7">
    <location>
        <begin position="94"/>
        <end position="414"/>
    </location>
</feature>
<accession>A0A0C2Z5I1</accession>
<dbReference type="Gene3D" id="2.40.70.10">
    <property type="entry name" value="Acid Proteases"/>
    <property type="match status" value="2"/>
</dbReference>
<dbReference type="EMBL" id="KN822104">
    <property type="protein sequence ID" value="KIM57203.1"/>
    <property type="molecule type" value="Genomic_DNA"/>
</dbReference>
<dbReference type="PRINTS" id="PR00792">
    <property type="entry name" value="PEPSIN"/>
</dbReference>
<evidence type="ECO:0000256" key="3">
    <source>
        <dbReference type="PIRSR" id="PIRSR601461-1"/>
    </source>
</evidence>
<proteinExistence type="inferred from homology"/>
<dbReference type="Pfam" id="PF00026">
    <property type="entry name" value="Asp"/>
    <property type="match status" value="1"/>
</dbReference>
<evidence type="ECO:0000313" key="9">
    <source>
        <dbReference type="Proteomes" id="UP000053989"/>
    </source>
</evidence>
<dbReference type="PROSITE" id="PS51767">
    <property type="entry name" value="PEPTIDASE_A1"/>
    <property type="match status" value="1"/>
</dbReference>
<dbReference type="FunFam" id="2.40.70.10:FF:000008">
    <property type="entry name" value="Cathepsin D"/>
    <property type="match status" value="1"/>
</dbReference>
<keyword evidence="6" id="KW-0732">Signal</keyword>
<feature type="signal peptide" evidence="6">
    <location>
        <begin position="1"/>
        <end position="23"/>
    </location>
</feature>
<evidence type="ECO:0000256" key="4">
    <source>
        <dbReference type="PIRSR" id="PIRSR601461-2"/>
    </source>
</evidence>
<name>A0A0C2Z5I1_9AGAM</name>